<comment type="caution">
    <text evidence="1">The sequence shown here is derived from an EMBL/GenBank/DDBJ whole genome shotgun (WGS) entry which is preliminary data.</text>
</comment>
<dbReference type="EMBL" id="LMTZ01000140">
    <property type="protein sequence ID" value="KST63360.1"/>
    <property type="molecule type" value="Genomic_DNA"/>
</dbReference>
<name>A0A0V7ZFP1_9CYAN</name>
<dbReference type="Proteomes" id="UP000053372">
    <property type="component" value="Unassembled WGS sequence"/>
</dbReference>
<reference evidence="1 2" key="1">
    <citation type="journal article" date="2015" name="Genome Announc.">
        <title>Draft Genome of the Euendolithic (true boring) Cyanobacterium Mastigocoleus testarum strain BC008.</title>
        <authorList>
            <person name="Guida B.S."/>
            <person name="Garcia-Pichel F."/>
        </authorList>
    </citation>
    <scope>NUCLEOTIDE SEQUENCE [LARGE SCALE GENOMIC DNA]</scope>
    <source>
        <strain evidence="1 2">BC008</strain>
    </source>
</reference>
<proteinExistence type="predicted"/>
<keyword evidence="2" id="KW-1185">Reference proteome</keyword>
<dbReference type="OrthoDB" id="516291at2"/>
<evidence type="ECO:0000313" key="1">
    <source>
        <dbReference type="EMBL" id="KST63360.1"/>
    </source>
</evidence>
<dbReference type="RefSeq" id="WP_058184490.1">
    <property type="nucleotide sequence ID" value="NZ_LMTZ01000140.1"/>
</dbReference>
<evidence type="ECO:0000313" key="2">
    <source>
        <dbReference type="Proteomes" id="UP000053372"/>
    </source>
</evidence>
<organism evidence="1 2">
    <name type="scientific">Mastigocoleus testarum BC008</name>
    <dbReference type="NCBI Taxonomy" id="371196"/>
    <lineage>
        <taxon>Bacteria</taxon>
        <taxon>Bacillati</taxon>
        <taxon>Cyanobacteriota</taxon>
        <taxon>Cyanophyceae</taxon>
        <taxon>Nostocales</taxon>
        <taxon>Hapalosiphonaceae</taxon>
        <taxon>Mastigocoleus</taxon>
    </lineage>
</organism>
<dbReference type="AlphaFoldDB" id="A0A0V7ZFP1"/>
<accession>A0A0V7ZFP1</accession>
<gene>
    <name evidence="1" type="ORF">BC008_39455</name>
</gene>
<protein>
    <submittedName>
        <fullName evidence="1">Uncharacterized protein</fullName>
    </submittedName>
</protein>
<sequence>METLFFLSPRYRLDDRSSWLEGVDPSRRYWIAVNGDRNQAVAIPGPIVSSRSELQQIIFQFRSLRPTEKMTLTRVASTCTIHCIADNCYALEVEDEFAPISHLFDRETLDALLMTAHPDWRCSPADIDLGRKLLMRSLGGAAAVNK</sequence>